<keyword evidence="6 9" id="KW-0067">ATP-binding</keyword>
<evidence type="ECO:0000256" key="7">
    <source>
        <dbReference type="ARBA" id="ARBA00023239"/>
    </source>
</evidence>
<dbReference type="Pfam" id="PF07940">
    <property type="entry name" value="Hepar_II_III_C"/>
    <property type="match status" value="1"/>
</dbReference>
<evidence type="ECO:0000313" key="10">
    <source>
        <dbReference type="Proteomes" id="UP000616779"/>
    </source>
</evidence>
<dbReference type="Gene3D" id="2.70.98.70">
    <property type="match status" value="1"/>
</dbReference>
<dbReference type="SUPFAM" id="SSF48230">
    <property type="entry name" value="Chondroitin AC/alginate lyase"/>
    <property type="match status" value="1"/>
</dbReference>
<evidence type="ECO:0000256" key="4">
    <source>
        <dbReference type="ARBA" id="ARBA00022741"/>
    </source>
</evidence>
<feature type="domain" description="ABC transporter" evidence="8">
    <location>
        <begin position="581"/>
        <end position="801"/>
    </location>
</feature>
<keyword evidence="7" id="KW-0456">Lyase</keyword>
<dbReference type="Pfam" id="PF16889">
    <property type="entry name" value="Hepar_II_III_N"/>
    <property type="match status" value="1"/>
</dbReference>
<sequence>MDRPDQISPKWRYFAMENQTHLTGPLVSDYEFFTNSIDMNLPGLEDFKKAVECEDSKNMRRLFAAHVRKSLRPDLYFSIPNHELQNAFYLPGETMEEMGERILSLKLVSNGTPHQFTGKVDWSVNPTFNQYKEWTWQLNRHWDWEVLARLYRGTGAESYAEGLVNLFTSWVRQVIVPENEPGYGWRTIECGLRMGNAWPYALHACYRSPHFTDDVLVDWYKSLWEHAIWLRYRHREGSNWLIMEMNGLTHIGVLCPEFKEANSWRIYAQEKLIRELSRQLYPGGFQYELSTNYHEVLIQNYFQICQLYRAYGIPLAPEMVDGLENACAIHVKLMMPGGLLPDVNDGRWMKASAFASMPEATRLYSHRKDFIWAYTEGREGEPPAETSIALPYSGYYVMRNGWDKQAVWALFDAGPFGRAHQHEDKLNLLIHAYGELLLTEGGNYAYDESEMRCYVLSTRAHNTVRVDGADQNRRSVYQWKEDDIHLPASAEWRSSEDYDYVQGTYDEGYGDQMQINVMHSRSVLFLKNHPLMSPCFVVIDKLSPQDEETHAYEFIWHLASESAVAQGLKSFTLNKEGPTLIHIEHVSKYYVMGGETVRALDDISLEIDHGEFVAIMGPSGSGKSTMMNIIGCLDVADHGAYVLDGEAINQLKDAQLAEIRNRKIGFVFQSFNLLPRLNAYENVELPLIYRGMTRKQREPLVMQTLEAVDLLDRRKHFPSELSGGQQQRVAIARTLAGDPAIILADEPTGALDSKTGAEIFDIFKRLNYQRRTIILITHDLAIAQQAKRVVHFRDGRLSEVV</sequence>
<keyword evidence="4" id="KW-0547">Nucleotide-binding</keyword>
<dbReference type="InterPro" id="IPR031680">
    <property type="entry name" value="Hepar_II_III_N"/>
</dbReference>
<comment type="subcellular location">
    <subcellularLocation>
        <location evidence="1">Periplasm</location>
    </subcellularLocation>
</comment>
<dbReference type="PROSITE" id="PS50893">
    <property type="entry name" value="ABC_TRANSPORTER_2"/>
    <property type="match status" value="1"/>
</dbReference>
<dbReference type="InterPro" id="IPR017911">
    <property type="entry name" value="MacB-like_ATP-bd"/>
</dbReference>
<dbReference type="Gene3D" id="3.40.50.300">
    <property type="entry name" value="P-loop containing nucleotide triphosphate hydrolases"/>
    <property type="match status" value="1"/>
</dbReference>
<evidence type="ECO:0000256" key="6">
    <source>
        <dbReference type="ARBA" id="ARBA00022840"/>
    </source>
</evidence>
<organism evidence="9 10">
    <name type="scientific">Paenibacillus phytorum</name>
    <dbReference type="NCBI Taxonomy" id="2654977"/>
    <lineage>
        <taxon>Bacteria</taxon>
        <taxon>Bacillati</taxon>
        <taxon>Bacillota</taxon>
        <taxon>Bacilli</taxon>
        <taxon>Bacillales</taxon>
        <taxon>Paenibacillaceae</taxon>
        <taxon>Paenibacillus</taxon>
    </lineage>
</organism>
<dbReference type="PANTHER" id="PTHR39210">
    <property type="entry name" value="HEPARIN-SULFATE LYASE"/>
    <property type="match status" value="1"/>
</dbReference>
<dbReference type="Pfam" id="PF00005">
    <property type="entry name" value="ABC_tran"/>
    <property type="match status" value="1"/>
</dbReference>
<dbReference type="SMART" id="SM00382">
    <property type="entry name" value="AAA"/>
    <property type="match status" value="1"/>
</dbReference>
<dbReference type="InterPro" id="IPR003439">
    <property type="entry name" value="ABC_transporter-like_ATP-bd"/>
</dbReference>
<evidence type="ECO:0000256" key="2">
    <source>
        <dbReference type="ARBA" id="ARBA00022448"/>
    </source>
</evidence>
<dbReference type="EMBL" id="WHOA01000214">
    <property type="protein sequence ID" value="NOU75494.1"/>
    <property type="molecule type" value="Genomic_DNA"/>
</dbReference>
<evidence type="ECO:0000256" key="3">
    <source>
        <dbReference type="ARBA" id="ARBA00022729"/>
    </source>
</evidence>
<comment type="caution">
    <text evidence="9">The sequence shown here is derived from an EMBL/GenBank/DDBJ whole genome shotgun (WGS) entry which is preliminary data.</text>
</comment>
<dbReference type="Proteomes" id="UP000616779">
    <property type="component" value="Unassembled WGS sequence"/>
</dbReference>
<keyword evidence="3" id="KW-0732">Signal</keyword>
<dbReference type="SUPFAM" id="SSF52540">
    <property type="entry name" value="P-loop containing nucleoside triphosphate hydrolases"/>
    <property type="match status" value="1"/>
</dbReference>
<dbReference type="Gene3D" id="1.50.10.100">
    <property type="entry name" value="Chondroitin AC/alginate lyase"/>
    <property type="match status" value="1"/>
</dbReference>
<dbReference type="InterPro" id="IPR008929">
    <property type="entry name" value="Chondroitin_lyas"/>
</dbReference>
<reference evidence="9 10" key="1">
    <citation type="submission" date="2019-10" db="EMBL/GenBank/DDBJ databases">
        <title>Description of Paenibacillus terrestris sp. nov.</title>
        <authorList>
            <person name="Carlier A."/>
            <person name="Qi S."/>
        </authorList>
    </citation>
    <scope>NUCLEOTIDE SEQUENCE [LARGE SCALE GENOMIC DNA]</scope>
    <source>
        <strain evidence="9 10">LMG 31458</strain>
    </source>
</reference>
<dbReference type="CDD" id="cd03255">
    <property type="entry name" value="ABC_MJ0796_LolCDE_FtsE"/>
    <property type="match status" value="1"/>
</dbReference>
<dbReference type="InterPro" id="IPR017871">
    <property type="entry name" value="ABC_transporter-like_CS"/>
</dbReference>
<protein>
    <submittedName>
        <fullName evidence="9">ATP-binding cassette domain-containing protein</fullName>
    </submittedName>
</protein>
<name>A0ABX1Y4G7_9BACL</name>
<evidence type="ECO:0000313" key="9">
    <source>
        <dbReference type="EMBL" id="NOU75494.1"/>
    </source>
</evidence>
<evidence type="ECO:0000256" key="1">
    <source>
        <dbReference type="ARBA" id="ARBA00004418"/>
    </source>
</evidence>
<keyword evidence="10" id="KW-1185">Reference proteome</keyword>
<evidence type="ECO:0000256" key="5">
    <source>
        <dbReference type="ARBA" id="ARBA00022764"/>
    </source>
</evidence>
<proteinExistence type="predicted"/>
<dbReference type="InterPro" id="IPR027417">
    <property type="entry name" value="P-loop_NTPase"/>
</dbReference>
<evidence type="ECO:0000259" key="8">
    <source>
        <dbReference type="PROSITE" id="PS50893"/>
    </source>
</evidence>
<dbReference type="InterPro" id="IPR003593">
    <property type="entry name" value="AAA+_ATPase"/>
</dbReference>
<accession>A0ABX1Y4G7</accession>
<keyword evidence="5" id="KW-0574">Periplasm</keyword>
<dbReference type="InterPro" id="IPR012480">
    <property type="entry name" value="Hepar_II_III_C"/>
</dbReference>
<dbReference type="PROSITE" id="PS00211">
    <property type="entry name" value="ABC_TRANSPORTER_1"/>
    <property type="match status" value="1"/>
</dbReference>
<keyword evidence="2" id="KW-0813">Transport</keyword>
<dbReference type="GO" id="GO:0005524">
    <property type="term" value="F:ATP binding"/>
    <property type="evidence" value="ECO:0007669"/>
    <property type="project" value="UniProtKB-KW"/>
</dbReference>
<gene>
    <name evidence="9" type="ORF">GC098_29655</name>
</gene>
<dbReference type="PANTHER" id="PTHR39210:SF1">
    <property type="entry name" value="HEPARIN-SULFATE LYASE"/>
    <property type="match status" value="1"/>
</dbReference>